<feature type="signal peptide" evidence="10">
    <location>
        <begin position="1"/>
        <end position="26"/>
    </location>
</feature>
<dbReference type="eggNOG" id="KOG0382">
    <property type="taxonomic scope" value="Eukaryota"/>
</dbReference>
<reference evidence="13" key="1">
    <citation type="submission" date="2013-01" db="EMBL/GenBank/DDBJ databases">
        <title>Draft Genome Sequence of a Mulberry Tree, Morus notabilis C.K. Schneid.</title>
        <authorList>
            <person name="He N."/>
            <person name="Zhao S."/>
        </authorList>
    </citation>
    <scope>NUCLEOTIDE SEQUENCE</scope>
</reference>
<dbReference type="EMBL" id="KE345984">
    <property type="protein sequence ID" value="EXC22910.1"/>
    <property type="molecule type" value="Genomic_DNA"/>
</dbReference>
<dbReference type="KEGG" id="mnt:21390917"/>
<evidence type="ECO:0000256" key="5">
    <source>
        <dbReference type="ARBA" id="ARBA00012925"/>
    </source>
</evidence>
<dbReference type="OrthoDB" id="429145at2759"/>
<dbReference type="SMART" id="SM01057">
    <property type="entry name" value="Carb_anhydrase"/>
    <property type="match status" value="1"/>
</dbReference>
<evidence type="ECO:0000256" key="7">
    <source>
        <dbReference type="ARBA" id="ARBA00022833"/>
    </source>
</evidence>
<protein>
    <recommendedName>
        <fullName evidence="5 10">Carbonic anhydrase</fullName>
        <ecNumber evidence="5 10">4.2.1.1</ecNumber>
    </recommendedName>
</protein>
<evidence type="ECO:0000256" key="3">
    <source>
        <dbReference type="ARBA" id="ARBA00004470"/>
    </source>
</evidence>
<evidence type="ECO:0000256" key="2">
    <source>
        <dbReference type="ARBA" id="ARBA00002904"/>
    </source>
</evidence>
<evidence type="ECO:0000313" key="13">
    <source>
        <dbReference type="Proteomes" id="UP000030645"/>
    </source>
</evidence>
<comment type="catalytic activity">
    <reaction evidence="9 10">
        <text>hydrogencarbonate + H(+) = CO2 + H2O</text>
        <dbReference type="Rhea" id="RHEA:10748"/>
        <dbReference type="ChEBI" id="CHEBI:15377"/>
        <dbReference type="ChEBI" id="CHEBI:15378"/>
        <dbReference type="ChEBI" id="CHEBI:16526"/>
        <dbReference type="ChEBI" id="CHEBI:17544"/>
        <dbReference type="EC" id="4.2.1.1"/>
    </reaction>
</comment>
<dbReference type="Pfam" id="PF00194">
    <property type="entry name" value="Carb_anhydrase"/>
    <property type="match status" value="1"/>
</dbReference>
<keyword evidence="8 10" id="KW-0456">Lyase</keyword>
<dbReference type="EC" id="4.2.1.1" evidence="5 10"/>
<evidence type="ECO:0000313" key="12">
    <source>
        <dbReference type="EMBL" id="EXC22910.1"/>
    </source>
</evidence>
<dbReference type="InterPro" id="IPR018338">
    <property type="entry name" value="Carbonic_anhydrase_a-class_CS"/>
</dbReference>
<keyword evidence="13" id="KW-1185">Reference proteome</keyword>
<comment type="similarity">
    <text evidence="4">Belongs to the alpha-class carbonic anhydrase family.</text>
</comment>
<dbReference type="SUPFAM" id="SSF51069">
    <property type="entry name" value="Carbonic anhydrase"/>
    <property type="match status" value="1"/>
</dbReference>
<gene>
    <name evidence="12" type="ORF">L484_007519</name>
</gene>
<evidence type="ECO:0000256" key="9">
    <source>
        <dbReference type="ARBA" id="ARBA00048348"/>
    </source>
</evidence>
<dbReference type="PANTHER" id="PTHR18952">
    <property type="entry name" value="CARBONIC ANHYDRASE"/>
    <property type="match status" value="1"/>
</dbReference>
<comment type="cofactor">
    <cofactor evidence="1 10">
        <name>Zn(2+)</name>
        <dbReference type="ChEBI" id="CHEBI:29105"/>
    </cofactor>
</comment>
<feature type="chain" id="PRO_5025084008" description="Carbonic anhydrase" evidence="10">
    <location>
        <begin position="27"/>
        <end position="274"/>
    </location>
</feature>
<evidence type="ECO:0000256" key="4">
    <source>
        <dbReference type="ARBA" id="ARBA00006365"/>
    </source>
</evidence>
<dbReference type="Gene3D" id="3.10.200.10">
    <property type="entry name" value="Alpha carbonic anhydrase"/>
    <property type="match status" value="1"/>
</dbReference>
<proteinExistence type="inferred from homology"/>
<keyword evidence="6 10" id="KW-0479">Metal-binding</keyword>
<dbReference type="InterPro" id="IPR023561">
    <property type="entry name" value="Carbonic_anhydrase_a-class"/>
</dbReference>
<comment type="function">
    <text evidence="2 10">Reversible hydration of carbon dioxide.</text>
</comment>
<comment type="similarity">
    <text evidence="10">Belongs to the alpha-carbonic anhydrase family.</text>
</comment>
<name>W9SAK2_9ROSA</name>
<organism evidence="12 13">
    <name type="scientific">Morus notabilis</name>
    <dbReference type="NCBI Taxonomy" id="981085"/>
    <lineage>
        <taxon>Eukaryota</taxon>
        <taxon>Viridiplantae</taxon>
        <taxon>Streptophyta</taxon>
        <taxon>Embryophyta</taxon>
        <taxon>Tracheophyta</taxon>
        <taxon>Spermatophyta</taxon>
        <taxon>Magnoliopsida</taxon>
        <taxon>eudicotyledons</taxon>
        <taxon>Gunneridae</taxon>
        <taxon>Pentapetalae</taxon>
        <taxon>rosids</taxon>
        <taxon>fabids</taxon>
        <taxon>Rosales</taxon>
        <taxon>Moraceae</taxon>
        <taxon>Moreae</taxon>
        <taxon>Morus</taxon>
    </lineage>
</organism>
<dbReference type="PANTHER" id="PTHR18952:SF208">
    <property type="entry name" value="CARBONIC ANHYDRASE XA-RELATED"/>
    <property type="match status" value="1"/>
</dbReference>
<dbReference type="InterPro" id="IPR041891">
    <property type="entry name" value="Alpha_CA_prokaryot-like"/>
</dbReference>
<comment type="subcellular location">
    <subcellularLocation>
        <location evidence="3">Plastid</location>
        <location evidence="3">Chloroplast stroma</location>
    </subcellularLocation>
</comment>
<keyword evidence="7 10" id="KW-0862">Zinc</keyword>
<dbReference type="Proteomes" id="UP000030645">
    <property type="component" value="Unassembled WGS sequence"/>
</dbReference>
<dbReference type="GO" id="GO:0006730">
    <property type="term" value="P:one-carbon metabolic process"/>
    <property type="evidence" value="ECO:0007669"/>
    <property type="project" value="TreeGrafter"/>
</dbReference>
<dbReference type="GO" id="GO:0004089">
    <property type="term" value="F:carbonate dehydratase activity"/>
    <property type="evidence" value="ECO:0007669"/>
    <property type="project" value="UniProtKB-UniRule"/>
</dbReference>
<accession>W9SAK2</accession>
<dbReference type="PROSITE" id="PS00162">
    <property type="entry name" value="ALPHA_CA_1"/>
    <property type="match status" value="1"/>
</dbReference>
<keyword evidence="10" id="KW-0732">Signal</keyword>
<dbReference type="InterPro" id="IPR001148">
    <property type="entry name" value="CA_dom"/>
</dbReference>
<sequence length="274" mass="31326">MEKLVTQIFLCSFFTILVLHFCPALSDEVEDESEFNYEQGSEKGPDRWGEIRPEWSTCSNGTLQSPIDLLDKRVEVISHLEITKRNYKPSNATLKNRGHDIMLKWNSGEAGYIEINGTQYLIQQCHWHSPSEHTINGNKFDLELHAVHQTPTGQTFVFGILYQFGEPDPFLSSVEDYLEEISDTGEEIIVVIDPNKIKIGSQRYYNYIGSLTTPPCTENVVWIVASEIRTVSREQVSLLRVAVHDDSDTNARPIQETNGRTVKLFRDDKVDEED</sequence>
<dbReference type="GO" id="GO:0008270">
    <property type="term" value="F:zinc ion binding"/>
    <property type="evidence" value="ECO:0007669"/>
    <property type="project" value="UniProtKB-UniRule"/>
</dbReference>
<evidence type="ECO:0000256" key="8">
    <source>
        <dbReference type="ARBA" id="ARBA00023239"/>
    </source>
</evidence>
<dbReference type="CDD" id="cd03124">
    <property type="entry name" value="alpha_CA_prokaryotic_like"/>
    <property type="match status" value="1"/>
</dbReference>
<dbReference type="STRING" id="981085.W9SAK2"/>
<feature type="domain" description="Alpha-carbonic anhydrase" evidence="11">
    <location>
        <begin position="33"/>
        <end position="266"/>
    </location>
</feature>
<dbReference type="PROSITE" id="PS51144">
    <property type="entry name" value="ALPHA_CA_2"/>
    <property type="match status" value="1"/>
</dbReference>
<evidence type="ECO:0000256" key="10">
    <source>
        <dbReference type="RuleBase" id="RU367011"/>
    </source>
</evidence>
<evidence type="ECO:0000259" key="11">
    <source>
        <dbReference type="PROSITE" id="PS51144"/>
    </source>
</evidence>
<evidence type="ECO:0000256" key="1">
    <source>
        <dbReference type="ARBA" id="ARBA00001947"/>
    </source>
</evidence>
<dbReference type="AlphaFoldDB" id="W9SAK2"/>
<dbReference type="GO" id="GO:0009570">
    <property type="term" value="C:chloroplast stroma"/>
    <property type="evidence" value="ECO:0007669"/>
    <property type="project" value="UniProtKB-SubCell"/>
</dbReference>
<evidence type="ECO:0000256" key="6">
    <source>
        <dbReference type="ARBA" id="ARBA00022723"/>
    </source>
</evidence>
<dbReference type="InterPro" id="IPR036398">
    <property type="entry name" value="CA_dom_sf"/>
</dbReference>